<evidence type="ECO:0000256" key="7">
    <source>
        <dbReference type="ARBA" id="ARBA00022840"/>
    </source>
</evidence>
<evidence type="ECO:0000313" key="14">
    <source>
        <dbReference type="Proteomes" id="UP000823860"/>
    </source>
</evidence>
<dbReference type="InterPro" id="IPR027417">
    <property type="entry name" value="P-loop_NTPase"/>
</dbReference>
<dbReference type="Pfam" id="PF03796">
    <property type="entry name" value="DnaB_C"/>
    <property type="match status" value="1"/>
</dbReference>
<name>A0A9D2HU81_9BACE</name>
<dbReference type="SUPFAM" id="SSF52540">
    <property type="entry name" value="P-loop containing nucleoside triphosphate hydrolases"/>
    <property type="match status" value="1"/>
</dbReference>
<dbReference type="Gene3D" id="3.40.50.300">
    <property type="entry name" value="P-loop containing nucleotide triphosphate hydrolases"/>
    <property type="match status" value="1"/>
</dbReference>
<sequence length="471" mass="52389">MEKRSKAKAPGFNPEYALGVHDDDCERLTLGTLLMKRSALEQVRDILVPECFYVDKHRDVYQAILNVADRGEEPGIVLVYGELQRMRSGVQAFELADIGRNESLSDIYPYAARLHDLHKRRKFYQLGHYLIKAGSCEEEDIVDVQQKAKEGIDGIFRESPGGISTLYDSLACLHKIMADNLAGTNGLTGTPTGFSRLDGKGGLQKSDLIVIAGETSQGKTSFALTLAVNATAQGAKIACYSMEMRKEQLAARIVAGQCGVSSSDILYKPLTDGELQAVDRAVGALCGENLFFDDRSTSNIDTILASIRSMKIKHDIDGAIVDYLQILNVNARSDSSREQIMGDVARRLKNLAKDLDIWIIALSQLNRNAAQPFPTINRLRDSGQIAEAADTVMLVYRPQYYNEHYGMNLRFPAPFEQVDVRGVALVDVAKGRNIGTMRFLCRFDARLTRFQDVADYRELETVKEAKEEEPF</sequence>
<dbReference type="InterPro" id="IPR007694">
    <property type="entry name" value="DNA_helicase_DnaB-like_C"/>
</dbReference>
<proteinExistence type="inferred from homology"/>
<dbReference type="GO" id="GO:0006269">
    <property type="term" value="P:DNA replication, synthesis of primer"/>
    <property type="evidence" value="ECO:0007669"/>
    <property type="project" value="UniProtKB-KW"/>
</dbReference>
<dbReference type="PROSITE" id="PS51199">
    <property type="entry name" value="SF4_HELICASE"/>
    <property type="match status" value="1"/>
</dbReference>
<evidence type="ECO:0000313" key="13">
    <source>
        <dbReference type="EMBL" id="HJA84446.1"/>
    </source>
</evidence>
<dbReference type="EC" id="5.6.2.3" evidence="10"/>
<evidence type="ECO:0000256" key="3">
    <source>
        <dbReference type="ARBA" id="ARBA00022705"/>
    </source>
</evidence>
<dbReference type="PANTHER" id="PTHR30153">
    <property type="entry name" value="REPLICATIVE DNA HELICASE DNAB"/>
    <property type="match status" value="1"/>
</dbReference>
<dbReference type="Proteomes" id="UP000823860">
    <property type="component" value="Unassembled WGS sequence"/>
</dbReference>
<dbReference type="InterPro" id="IPR016136">
    <property type="entry name" value="DNA_helicase_N/primase_C"/>
</dbReference>
<dbReference type="GO" id="GO:0005524">
    <property type="term" value="F:ATP binding"/>
    <property type="evidence" value="ECO:0007669"/>
    <property type="project" value="UniProtKB-KW"/>
</dbReference>
<protein>
    <recommendedName>
        <fullName evidence="10">DNA 5'-3' helicase</fullName>
        <ecNumber evidence="10">5.6.2.3</ecNumber>
    </recommendedName>
</protein>
<keyword evidence="6 13" id="KW-0347">Helicase</keyword>
<evidence type="ECO:0000256" key="8">
    <source>
        <dbReference type="ARBA" id="ARBA00023125"/>
    </source>
</evidence>
<accession>A0A9D2HU81</accession>
<evidence type="ECO:0000256" key="10">
    <source>
        <dbReference type="ARBA" id="ARBA00044969"/>
    </source>
</evidence>
<evidence type="ECO:0000256" key="4">
    <source>
        <dbReference type="ARBA" id="ARBA00022741"/>
    </source>
</evidence>
<dbReference type="GO" id="GO:1990077">
    <property type="term" value="C:primosome complex"/>
    <property type="evidence" value="ECO:0007669"/>
    <property type="project" value="UniProtKB-KW"/>
</dbReference>
<keyword evidence="5" id="KW-0378">Hydrolase</keyword>
<evidence type="ECO:0000256" key="11">
    <source>
        <dbReference type="ARBA" id="ARBA00048954"/>
    </source>
</evidence>
<feature type="domain" description="SF4 helicase" evidence="12">
    <location>
        <begin position="183"/>
        <end position="457"/>
    </location>
</feature>
<dbReference type="SUPFAM" id="SSF48024">
    <property type="entry name" value="N-terminal domain of DnaB helicase"/>
    <property type="match status" value="1"/>
</dbReference>
<comment type="caution">
    <text evidence="13">The sequence shown here is derived from an EMBL/GenBank/DDBJ whole genome shotgun (WGS) entry which is preliminary data.</text>
</comment>
<dbReference type="PANTHER" id="PTHR30153:SF2">
    <property type="entry name" value="REPLICATIVE DNA HELICASE"/>
    <property type="match status" value="1"/>
</dbReference>
<keyword evidence="9" id="KW-0413">Isomerase</keyword>
<evidence type="ECO:0000256" key="9">
    <source>
        <dbReference type="ARBA" id="ARBA00023235"/>
    </source>
</evidence>
<evidence type="ECO:0000256" key="6">
    <source>
        <dbReference type="ARBA" id="ARBA00022806"/>
    </source>
</evidence>
<dbReference type="GO" id="GO:0003677">
    <property type="term" value="F:DNA binding"/>
    <property type="evidence" value="ECO:0007669"/>
    <property type="project" value="UniProtKB-KW"/>
</dbReference>
<dbReference type="AlphaFoldDB" id="A0A9D2HU81"/>
<keyword evidence="3" id="KW-0235">DNA replication</keyword>
<gene>
    <name evidence="13" type="ORF">H9785_10840</name>
</gene>
<dbReference type="EMBL" id="DWZE01000133">
    <property type="protein sequence ID" value="HJA84446.1"/>
    <property type="molecule type" value="Genomic_DNA"/>
</dbReference>
<reference evidence="13" key="2">
    <citation type="submission" date="2021-04" db="EMBL/GenBank/DDBJ databases">
        <authorList>
            <person name="Gilroy R."/>
        </authorList>
    </citation>
    <scope>NUCLEOTIDE SEQUENCE</scope>
    <source>
        <strain evidence="13">ChiHecec1B25-7008</strain>
    </source>
</reference>
<organism evidence="13 14">
    <name type="scientific">Candidatus Bacteroides intestinavium</name>
    <dbReference type="NCBI Taxonomy" id="2838469"/>
    <lineage>
        <taxon>Bacteria</taxon>
        <taxon>Pseudomonadati</taxon>
        <taxon>Bacteroidota</taxon>
        <taxon>Bacteroidia</taxon>
        <taxon>Bacteroidales</taxon>
        <taxon>Bacteroidaceae</taxon>
        <taxon>Bacteroides</taxon>
    </lineage>
</organism>
<evidence type="ECO:0000256" key="1">
    <source>
        <dbReference type="ARBA" id="ARBA00008428"/>
    </source>
</evidence>
<keyword evidence="7" id="KW-0067">ATP-binding</keyword>
<dbReference type="GO" id="GO:0016787">
    <property type="term" value="F:hydrolase activity"/>
    <property type="evidence" value="ECO:0007669"/>
    <property type="project" value="UniProtKB-KW"/>
</dbReference>
<comment type="similarity">
    <text evidence="1">Belongs to the helicase family. DnaB subfamily.</text>
</comment>
<dbReference type="Gene3D" id="1.10.860.10">
    <property type="entry name" value="DNAb Helicase, Chain A"/>
    <property type="match status" value="1"/>
</dbReference>
<reference evidence="13" key="1">
    <citation type="journal article" date="2021" name="PeerJ">
        <title>Extensive microbial diversity within the chicken gut microbiome revealed by metagenomics and culture.</title>
        <authorList>
            <person name="Gilroy R."/>
            <person name="Ravi A."/>
            <person name="Getino M."/>
            <person name="Pursley I."/>
            <person name="Horton D.L."/>
            <person name="Alikhan N.F."/>
            <person name="Baker D."/>
            <person name="Gharbi K."/>
            <person name="Hall N."/>
            <person name="Watson M."/>
            <person name="Adriaenssens E.M."/>
            <person name="Foster-Nyarko E."/>
            <person name="Jarju S."/>
            <person name="Secka A."/>
            <person name="Antonio M."/>
            <person name="Oren A."/>
            <person name="Chaudhuri R.R."/>
            <person name="La Ragione R."/>
            <person name="Hildebrand F."/>
            <person name="Pallen M.J."/>
        </authorList>
    </citation>
    <scope>NUCLEOTIDE SEQUENCE</scope>
    <source>
        <strain evidence="13">ChiHecec1B25-7008</strain>
    </source>
</reference>
<keyword evidence="2" id="KW-0639">Primosome</keyword>
<dbReference type="GO" id="GO:0005829">
    <property type="term" value="C:cytosol"/>
    <property type="evidence" value="ECO:0007669"/>
    <property type="project" value="TreeGrafter"/>
</dbReference>
<keyword evidence="4" id="KW-0547">Nucleotide-binding</keyword>
<dbReference type="InterPro" id="IPR007693">
    <property type="entry name" value="DNA_helicase_DnaB-like_N"/>
</dbReference>
<evidence type="ECO:0000259" key="12">
    <source>
        <dbReference type="PROSITE" id="PS51199"/>
    </source>
</evidence>
<dbReference type="Pfam" id="PF00772">
    <property type="entry name" value="DnaB"/>
    <property type="match status" value="1"/>
</dbReference>
<dbReference type="InterPro" id="IPR036185">
    <property type="entry name" value="DNA_heli_DnaB-like_N_sf"/>
</dbReference>
<evidence type="ECO:0000256" key="5">
    <source>
        <dbReference type="ARBA" id="ARBA00022801"/>
    </source>
</evidence>
<comment type="catalytic activity">
    <reaction evidence="11">
        <text>ATP + H2O = ADP + phosphate + H(+)</text>
        <dbReference type="Rhea" id="RHEA:13065"/>
        <dbReference type="ChEBI" id="CHEBI:15377"/>
        <dbReference type="ChEBI" id="CHEBI:15378"/>
        <dbReference type="ChEBI" id="CHEBI:30616"/>
        <dbReference type="ChEBI" id="CHEBI:43474"/>
        <dbReference type="ChEBI" id="CHEBI:456216"/>
        <dbReference type="EC" id="5.6.2.3"/>
    </reaction>
</comment>
<dbReference type="GO" id="GO:0043139">
    <property type="term" value="F:5'-3' DNA helicase activity"/>
    <property type="evidence" value="ECO:0007669"/>
    <property type="project" value="UniProtKB-EC"/>
</dbReference>
<keyword evidence="8" id="KW-0238">DNA-binding</keyword>
<evidence type="ECO:0000256" key="2">
    <source>
        <dbReference type="ARBA" id="ARBA00022515"/>
    </source>
</evidence>